<accession>A0ACB8FWH0</accession>
<name>A0ACB8FWH0_9SAUR</name>
<evidence type="ECO:0000313" key="2">
    <source>
        <dbReference type="Proteomes" id="UP000827872"/>
    </source>
</evidence>
<organism evidence="1 2">
    <name type="scientific">Sphaerodactylus townsendi</name>
    <dbReference type="NCBI Taxonomy" id="933632"/>
    <lineage>
        <taxon>Eukaryota</taxon>
        <taxon>Metazoa</taxon>
        <taxon>Chordata</taxon>
        <taxon>Craniata</taxon>
        <taxon>Vertebrata</taxon>
        <taxon>Euteleostomi</taxon>
        <taxon>Lepidosauria</taxon>
        <taxon>Squamata</taxon>
        <taxon>Bifurcata</taxon>
        <taxon>Gekkota</taxon>
        <taxon>Sphaerodactylidae</taxon>
        <taxon>Sphaerodactylus</taxon>
    </lineage>
</organism>
<dbReference type="Proteomes" id="UP000827872">
    <property type="component" value="Linkage Group LG13"/>
</dbReference>
<keyword evidence="2" id="KW-1185">Reference proteome</keyword>
<protein>
    <submittedName>
        <fullName evidence="1">Uncharacterized protein</fullName>
    </submittedName>
</protein>
<sequence length="330" mass="36727">MSSHMAHCPPFNHKCTVCRYCLRYQVVSLHHPPTTMLAESLLSGIAYKNEIRKPHKCRARKGVVEDDWKNQLTDANTNIHTTFEQHVAKEIEETCEVAIGGEVLLGSSARKPPTAERGGDSLLASRSVPLCIPRREPHCKKELDLYRSWSNQSLYQQYPDLYIGGDHIADHTCDSGCVMDQTDDELSDGPVLFSGDIPVGQSPLVETLQNGKAVNLWTGEEVGDPSITLHRQPLSNSMINNYMERKVQELYKQFLDEKLTRCSSITHVLTPHLLSHMSEGSHQLPCEWLGEAANARKTLFHSLALLGLQDSSNGNSCECSTPNLQISGLP</sequence>
<dbReference type="EMBL" id="CM037626">
    <property type="protein sequence ID" value="KAH8011661.1"/>
    <property type="molecule type" value="Genomic_DNA"/>
</dbReference>
<reference evidence="1" key="1">
    <citation type="submission" date="2021-08" db="EMBL/GenBank/DDBJ databases">
        <title>The first chromosome-level gecko genome reveals the dynamic sex chromosomes of Neotropical dwarf geckos (Sphaerodactylidae: Sphaerodactylus).</title>
        <authorList>
            <person name="Pinto B.J."/>
            <person name="Keating S.E."/>
            <person name="Gamble T."/>
        </authorList>
    </citation>
    <scope>NUCLEOTIDE SEQUENCE</scope>
    <source>
        <strain evidence="1">TG3544</strain>
    </source>
</reference>
<gene>
    <name evidence="1" type="ORF">K3G42_004859</name>
</gene>
<comment type="caution">
    <text evidence="1">The sequence shown here is derived from an EMBL/GenBank/DDBJ whole genome shotgun (WGS) entry which is preliminary data.</text>
</comment>
<proteinExistence type="predicted"/>
<evidence type="ECO:0000313" key="1">
    <source>
        <dbReference type="EMBL" id="KAH8011661.1"/>
    </source>
</evidence>